<dbReference type="PANTHER" id="PTHR11530:SF11">
    <property type="entry name" value="D-ASPARTATE OXIDASE"/>
    <property type="match status" value="1"/>
</dbReference>
<evidence type="ECO:0000256" key="3">
    <source>
        <dbReference type="ARBA" id="ARBA00022630"/>
    </source>
</evidence>
<sequence length="312" mass="33408">MHQQQVKPRKIVVLGAGVAGLTTAVALQETGDYLVSVIAEALPSDPKQADYTSPWAFTEIQSSALVHGARRGYSYSTYTVDPPLYLEYLLSRFLARGGAIFRGKVQHIKQILDGGVDAIVHGHASAEPIDALVVCAGLGARTLGGVEDQTIYPNRGQVVLLEAPWITEAFRMSDSTGGDQTYVIPRKSGIVSLGGTKSPHDWFPAARQETTDDILQRCLTLCPELVPPEVRAERSGSIEDLRPRIVGVGCGFRPAREGGIRLESEWVRRSGGHAAGEGLVVYNYGHAGKGFVTSWACAAAVIDMLAIAITGN</sequence>
<feature type="binding site" evidence="6">
    <location>
        <position position="288"/>
    </location>
    <ligand>
        <name>D-dopa</name>
        <dbReference type="ChEBI" id="CHEBI:149689"/>
    </ligand>
</feature>
<evidence type="ECO:0000256" key="2">
    <source>
        <dbReference type="ARBA" id="ARBA00006730"/>
    </source>
</evidence>
<dbReference type="Proteomes" id="UP000015241">
    <property type="component" value="Unassembled WGS sequence"/>
</dbReference>
<dbReference type="Pfam" id="PF01266">
    <property type="entry name" value="DAO"/>
    <property type="match status" value="1"/>
</dbReference>
<keyword evidence="9" id="KW-1185">Reference proteome</keyword>
<dbReference type="GO" id="GO:0071949">
    <property type="term" value="F:FAD binding"/>
    <property type="evidence" value="ECO:0007669"/>
    <property type="project" value="InterPro"/>
</dbReference>
<comment type="similarity">
    <text evidence="2">Belongs to the DAMOX/DASOX family.</text>
</comment>
<evidence type="ECO:0000256" key="5">
    <source>
        <dbReference type="ARBA" id="ARBA00023002"/>
    </source>
</evidence>
<feature type="binding site" evidence="6">
    <location>
        <position position="105"/>
    </location>
    <ligand>
        <name>FAD</name>
        <dbReference type="ChEBI" id="CHEBI:57692"/>
    </ligand>
</feature>
<gene>
    <name evidence="8" type="ORF">FOMPIDRAFT_93426</name>
</gene>
<dbReference type="AlphaFoldDB" id="S8DNT0"/>
<feature type="binding site" evidence="6">
    <location>
        <position position="253"/>
    </location>
    <ligand>
        <name>D-dopa</name>
        <dbReference type="ChEBI" id="CHEBI:149689"/>
    </ligand>
</feature>
<protein>
    <recommendedName>
        <fullName evidence="7">FAD dependent oxidoreductase domain-containing protein</fullName>
    </recommendedName>
</protein>
<evidence type="ECO:0000259" key="7">
    <source>
        <dbReference type="Pfam" id="PF01266"/>
    </source>
</evidence>
<evidence type="ECO:0000313" key="8">
    <source>
        <dbReference type="EMBL" id="EPS95041.1"/>
    </source>
</evidence>
<dbReference type="EMBL" id="KE504216">
    <property type="protein sequence ID" value="EPS95041.1"/>
    <property type="molecule type" value="Genomic_DNA"/>
</dbReference>
<dbReference type="GO" id="GO:0005737">
    <property type="term" value="C:cytoplasm"/>
    <property type="evidence" value="ECO:0007669"/>
    <property type="project" value="TreeGrafter"/>
</dbReference>
<dbReference type="GO" id="GO:0019478">
    <property type="term" value="P:D-amino acid catabolic process"/>
    <property type="evidence" value="ECO:0007669"/>
    <property type="project" value="TreeGrafter"/>
</dbReference>
<keyword evidence="5" id="KW-0560">Oxidoreductase</keyword>
<dbReference type="OrthoDB" id="2785599at2759"/>
<keyword evidence="4 6" id="KW-0274">FAD</keyword>
<dbReference type="PANTHER" id="PTHR11530">
    <property type="entry name" value="D-AMINO ACID OXIDASE"/>
    <property type="match status" value="1"/>
</dbReference>
<keyword evidence="3" id="KW-0285">Flavoprotein</keyword>
<dbReference type="STRING" id="743788.S8DNT0"/>
<evidence type="ECO:0000256" key="6">
    <source>
        <dbReference type="PIRSR" id="PIRSR000189-1"/>
    </source>
</evidence>
<dbReference type="InterPro" id="IPR023209">
    <property type="entry name" value="DAO"/>
</dbReference>
<evidence type="ECO:0000313" key="9">
    <source>
        <dbReference type="Proteomes" id="UP000015241"/>
    </source>
</evidence>
<dbReference type="HOGENOM" id="CLU_034311_1_0_1"/>
<name>S8DNT0_FOMSC</name>
<dbReference type="PIRSF" id="PIRSF000189">
    <property type="entry name" value="D-aa_oxidase"/>
    <property type="match status" value="1"/>
</dbReference>
<reference evidence="8 9" key="1">
    <citation type="journal article" date="2012" name="Science">
        <title>The Paleozoic origin of enzymatic lignin decomposition reconstructed from 31 fungal genomes.</title>
        <authorList>
            <person name="Floudas D."/>
            <person name="Binder M."/>
            <person name="Riley R."/>
            <person name="Barry K."/>
            <person name="Blanchette R.A."/>
            <person name="Henrissat B."/>
            <person name="Martinez A.T."/>
            <person name="Otillar R."/>
            <person name="Spatafora J.W."/>
            <person name="Yadav J.S."/>
            <person name="Aerts A."/>
            <person name="Benoit I."/>
            <person name="Boyd A."/>
            <person name="Carlson A."/>
            <person name="Copeland A."/>
            <person name="Coutinho P.M."/>
            <person name="de Vries R.P."/>
            <person name="Ferreira P."/>
            <person name="Findley K."/>
            <person name="Foster B."/>
            <person name="Gaskell J."/>
            <person name="Glotzer D."/>
            <person name="Gorecki P."/>
            <person name="Heitman J."/>
            <person name="Hesse C."/>
            <person name="Hori C."/>
            <person name="Igarashi K."/>
            <person name="Jurgens J.A."/>
            <person name="Kallen N."/>
            <person name="Kersten P."/>
            <person name="Kohler A."/>
            <person name="Kuees U."/>
            <person name="Kumar T.K.A."/>
            <person name="Kuo A."/>
            <person name="LaButti K."/>
            <person name="Larrondo L.F."/>
            <person name="Lindquist E."/>
            <person name="Ling A."/>
            <person name="Lombard V."/>
            <person name="Lucas S."/>
            <person name="Lundell T."/>
            <person name="Martin R."/>
            <person name="McLaughlin D.J."/>
            <person name="Morgenstern I."/>
            <person name="Morin E."/>
            <person name="Murat C."/>
            <person name="Nagy L.G."/>
            <person name="Nolan M."/>
            <person name="Ohm R.A."/>
            <person name="Patyshakuliyeva A."/>
            <person name="Rokas A."/>
            <person name="Ruiz-Duenas F.J."/>
            <person name="Sabat G."/>
            <person name="Salamov A."/>
            <person name="Samejima M."/>
            <person name="Schmutz J."/>
            <person name="Slot J.C."/>
            <person name="St John F."/>
            <person name="Stenlid J."/>
            <person name="Sun H."/>
            <person name="Sun S."/>
            <person name="Syed K."/>
            <person name="Tsang A."/>
            <person name="Wiebenga A."/>
            <person name="Young D."/>
            <person name="Pisabarro A."/>
            <person name="Eastwood D.C."/>
            <person name="Martin F."/>
            <person name="Cullen D."/>
            <person name="Grigoriev I.V."/>
            <person name="Hibbett D.S."/>
        </authorList>
    </citation>
    <scope>NUCLEOTIDE SEQUENCE</scope>
    <source>
        <strain evidence="9">FP-58527</strain>
    </source>
</reference>
<evidence type="ECO:0000256" key="1">
    <source>
        <dbReference type="ARBA" id="ARBA00001974"/>
    </source>
</evidence>
<proteinExistence type="inferred from homology"/>
<dbReference type="InterPro" id="IPR006076">
    <property type="entry name" value="FAD-dep_OxRdtase"/>
</dbReference>
<dbReference type="InParanoid" id="S8DNT0"/>
<dbReference type="GO" id="GO:0003884">
    <property type="term" value="F:D-amino-acid oxidase activity"/>
    <property type="evidence" value="ECO:0007669"/>
    <property type="project" value="InterPro"/>
</dbReference>
<feature type="domain" description="FAD dependent oxidoreductase" evidence="7">
    <location>
        <begin position="69"/>
        <end position="303"/>
    </location>
</feature>
<comment type="cofactor">
    <cofactor evidence="1 6">
        <name>FAD</name>
        <dbReference type="ChEBI" id="CHEBI:57692"/>
    </cofactor>
</comment>
<dbReference type="Gene3D" id="3.40.50.720">
    <property type="entry name" value="NAD(P)-binding Rossmann-like Domain"/>
    <property type="match status" value="2"/>
</dbReference>
<evidence type="ECO:0000256" key="4">
    <source>
        <dbReference type="ARBA" id="ARBA00022827"/>
    </source>
</evidence>
<accession>S8DNT0</accession>
<organism evidence="8 9">
    <name type="scientific">Fomitopsis schrenkii</name>
    <name type="common">Brown rot fungus</name>
    <dbReference type="NCBI Taxonomy" id="2126942"/>
    <lineage>
        <taxon>Eukaryota</taxon>
        <taxon>Fungi</taxon>
        <taxon>Dikarya</taxon>
        <taxon>Basidiomycota</taxon>
        <taxon>Agaricomycotina</taxon>
        <taxon>Agaricomycetes</taxon>
        <taxon>Polyporales</taxon>
        <taxon>Fomitopsis</taxon>
    </lineage>
</organism>
<dbReference type="eggNOG" id="KOG3923">
    <property type="taxonomic scope" value="Eukaryota"/>
</dbReference>
<dbReference type="SUPFAM" id="SSF54373">
    <property type="entry name" value="FAD-linked reductases, C-terminal domain"/>
    <property type="match status" value="1"/>
</dbReference>
<dbReference type="SUPFAM" id="SSF51971">
    <property type="entry name" value="Nucleotide-binding domain"/>
    <property type="match status" value="1"/>
</dbReference>